<accession>A0A8R1HN43</accession>
<keyword evidence="1" id="KW-0175">Coiled coil</keyword>
<keyword evidence="4" id="KW-1185">Reference proteome</keyword>
<name>A0A8R1HN43_CAEJA</name>
<evidence type="ECO:0000256" key="1">
    <source>
        <dbReference type="SAM" id="Coils"/>
    </source>
</evidence>
<sequence length="401" mass="46413">MKLKREKLREELNKLKLDGDNIKSEIGNQRKTQLDLEQDCRIRNKEHLETILAEHLKRYNTRNLSARDEQALVTEIDALKRNRQKLESLAQLNTERKGMVEKLEKNREQKHNVYCEIIAHQTQYRQMKQDRRHVEDDIKILNRQLHDVRERRKELINEYDSSREEYKAWLIDNKDKFNSVPMSFPTARKTKTLIEVEELEPYYEQKRDCNRLIHYLERFNITSDEVSKPSAPAIIDDDDDSADELPPYLLVKQNSKIPIASVPATNPGTKRSLKKANQPISHNIDIYKLFGVVDVEVPKLYSDIGASLAAVREKLEFYNQQTTNELDWGEDLGGMELLSVSRTASDMDSCLEDSMSDVGSMSSSFFRAPSRTSCPSPLVNDNSPRKLVAPFPPPDIKDTPV</sequence>
<organism evidence="3 4">
    <name type="scientific">Caenorhabditis japonica</name>
    <dbReference type="NCBI Taxonomy" id="281687"/>
    <lineage>
        <taxon>Eukaryota</taxon>
        <taxon>Metazoa</taxon>
        <taxon>Ecdysozoa</taxon>
        <taxon>Nematoda</taxon>
        <taxon>Chromadorea</taxon>
        <taxon>Rhabditida</taxon>
        <taxon>Rhabditina</taxon>
        <taxon>Rhabditomorpha</taxon>
        <taxon>Rhabditoidea</taxon>
        <taxon>Rhabditidae</taxon>
        <taxon>Peloderinae</taxon>
        <taxon>Caenorhabditis</taxon>
    </lineage>
</organism>
<feature type="region of interest" description="Disordered" evidence="2">
    <location>
        <begin position="364"/>
        <end position="401"/>
    </location>
</feature>
<evidence type="ECO:0000313" key="4">
    <source>
        <dbReference type="Proteomes" id="UP000005237"/>
    </source>
</evidence>
<reference evidence="3" key="2">
    <citation type="submission" date="2022-06" db="UniProtKB">
        <authorList>
            <consortium name="EnsemblMetazoa"/>
        </authorList>
    </citation>
    <scope>IDENTIFICATION</scope>
    <source>
        <strain evidence="3">DF5081</strain>
    </source>
</reference>
<dbReference type="Proteomes" id="UP000005237">
    <property type="component" value="Unassembled WGS sequence"/>
</dbReference>
<dbReference type="InterPro" id="IPR039604">
    <property type="entry name" value="Bfr1"/>
</dbReference>
<feature type="compositionally biased region" description="Polar residues" evidence="2">
    <location>
        <begin position="370"/>
        <end position="382"/>
    </location>
</feature>
<evidence type="ECO:0000256" key="2">
    <source>
        <dbReference type="SAM" id="MobiDB-lite"/>
    </source>
</evidence>
<dbReference type="PANTHER" id="PTHR31027:SF2">
    <property type="entry name" value="LEBERCILIN DOMAIN-CONTAINING PROTEIN"/>
    <property type="match status" value="1"/>
</dbReference>
<protein>
    <submittedName>
        <fullName evidence="3">Uncharacterized protein</fullName>
    </submittedName>
</protein>
<feature type="coiled-coil region" evidence="1">
    <location>
        <begin position="69"/>
        <end position="165"/>
    </location>
</feature>
<dbReference type="GO" id="GO:0008298">
    <property type="term" value="P:intracellular mRNA localization"/>
    <property type="evidence" value="ECO:0007669"/>
    <property type="project" value="TreeGrafter"/>
</dbReference>
<proteinExistence type="predicted"/>
<dbReference type="EnsemblMetazoa" id="CJA04426.1">
    <property type="protein sequence ID" value="CJA04426.1"/>
    <property type="gene ID" value="WBGene00123631"/>
</dbReference>
<dbReference type="GO" id="GO:0042175">
    <property type="term" value="C:nuclear outer membrane-endoplasmic reticulum membrane network"/>
    <property type="evidence" value="ECO:0007669"/>
    <property type="project" value="TreeGrafter"/>
</dbReference>
<evidence type="ECO:0000313" key="3">
    <source>
        <dbReference type="EnsemblMetazoa" id="CJA04426.1"/>
    </source>
</evidence>
<dbReference type="GO" id="GO:0005783">
    <property type="term" value="C:endoplasmic reticulum"/>
    <property type="evidence" value="ECO:0007669"/>
    <property type="project" value="TreeGrafter"/>
</dbReference>
<dbReference type="GO" id="GO:0003729">
    <property type="term" value="F:mRNA binding"/>
    <property type="evidence" value="ECO:0007669"/>
    <property type="project" value="TreeGrafter"/>
</dbReference>
<dbReference type="PANTHER" id="PTHR31027">
    <property type="entry name" value="NUCLEAR SEGREGATION PROTEIN BFR1"/>
    <property type="match status" value="1"/>
</dbReference>
<reference evidence="4" key="1">
    <citation type="submission" date="2010-08" db="EMBL/GenBank/DDBJ databases">
        <authorList>
            <consortium name="Caenorhabditis japonica Sequencing Consortium"/>
            <person name="Wilson R.K."/>
        </authorList>
    </citation>
    <scope>NUCLEOTIDE SEQUENCE [LARGE SCALE GENOMIC DNA]</scope>
    <source>
        <strain evidence="4">DF5081</strain>
    </source>
</reference>
<dbReference type="GO" id="GO:1990904">
    <property type="term" value="C:ribonucleoprotein complex"/>
    <property type="evidence" value="ECO:0007669"/>
    <property type="project" value="TreeGrafter"/>
</dbReference>
<dbReference type="AlphaFoldDB" id="A0A8R1HN43"/>